<dbReference type="EMBL" id="JAAFYZ010000250">
    <property type="protein sequence ID" value="MBS2553373.1"/>
    <property type="molecule type" value="Genomic_DNA"/>
</dbReference>
<protein>
    <submittedName>
        <fullName evidence="2">GNAT family N-acetyltransferase</fullName>
    </submittedName>
</protein>
<evidence type="ECO:0000259" key="1">
    <source>
        <dbReference type="PROSITE" id="PS51186"/>
    </source>
</evidence>
<dbReference type="Pfam" id="PF13302">
    <property type="entry name" value="Acetyltransf_3"/>
    <property type="match status" value="1"/>
</dbReference>
<dbReference type="PANTHER" id="PTHR43441:SF10">
    <property type="entry name" value="ACETYLTRANSFERASE"/>
    <property type="match status" value="1"/>
</dbReference>
<name>A0ABS5L4U0_9ACTN</name>
<dbReference type="PANTHER" id="PTHR43441">
    <property type="entry name" value="RIBOSOMAL-PROTEIN-SERINE ACETYLTRANSFERASE"/>
    <property type="match status" value="1"/>
</dbReference>
<dbReference type="PROSITE" id="PS51186">
    <property type="entry name" value="GNAT"/>
    <property type="match status" value="1"/>
</dbReference>
<dbReference type="InterPro" id="IPR016181">
    <property type="entry name" value="Acyl_CoA_acyltransferase"/>
</dbReference>
<dbReference type="InterPro" id="IPR051908">
    <property type="entry name" value="Ribosomal_N-acetyltransferase"/>
</dbReference>
<accession>A0ABS5L4U0</accession>
<dbReference type="SUPFAM" id="SSF55729">
    <property type="entry name" value="Acyl-CoA N-acyltransferases (Nat)"/>
    <property type="match status" value="1"/>
</dbReference>
<reference evidence="2 3" key="1">
    <citation type="submission" date="2020-02" db="EMBL/GenBank/DDBJ databases">
        <title>Acidophilic actinobacteria isolated from forest soil.</title>
        <authorList>
            <person name="Golinska P."/>
        </authorList>
    </citation>
    <scope>NUCLEOTIDE SEQUENCE [LARGE SCALE GENOMIC DNA]</scope>
    <source>
        <strain evidence="2 3">NL8</strain>
    </source>
</reference>
<proteinExistence type="predicted"/>
<dbReference type="Proteomes" id="UP000730482">
    <property type="component" value="Unassembled WGS sequence"/>
</dbReference>
<dbReference type="InterPro" id="IPR000182">
    <property type="entry name" value="GNAT_dom"/>
</dbReference>
<comment type="caution">
    <text evidence="2">The sequence shown here is derived from an EMBL/GenBank/DDBJ whole genome shotgun (WGS) entry which is preliminary data.</text>
</comment>
<organism evidence="2 3">
    <name type="scientific">Catenulispora pinistramenti</name>
    <dbReference type="NCBI Taxonomy" id="2705254"/>
    <lineage>
        <taxon>Bacteria</taxon>
        <taxon>Bacillati</taxon>
        <taxon>Actinomycetota</taxon>
        <taxon>Actinomycetes</taxon>
        <taxon>Catenulisporales</taxon>
        <taxon>Catenulisporaceae</taxon>
        <taxon>Catenulispora</taxon>
    </lineage>
</organism>
<dbReference type="Gene3D" id="3.40.630.30">
    <property type="match status" value="1"/>
</dbReference>
<evidence type="ECO:0000313" key="2">
    <source>
        <dbReference type="EMBL" id="MBS2553373.1"/>
    </source>
</evidence>
<feature type="domain" description="N-acetyltransferase" evidence="1">
    <location>
        <begin position="18"/>
        <end position="184"/>
    </location>
</feature>
<sequence length="189" mass="20677">MEILDRVVEPTEIVAGRYQLRPPSLRDVPDMMEMSRDPDIALWNGLASGADEETARAWAEKYADWDGGRSALFGVYEATEGRLLGLVSLHKIDLHHSYGELGYRTAPWARGKGVASLAVGTVSDWAFGALGLVRLQLMHAVGNVASCRVAEKCGFLLEGTTRSSYIYGDGERHSEHLHGRLATDPVPGR</sequence>
<keyword evidence="3" id="KW-1185">Reference proteome</keyword>
<dbReference type="RefSeq" id="WP_212019847.1">
    <property type="nucleotide sequence ID" value="NZ_JAAFYZ010000250.1"/>
</dbReference>
<evidence type="ECO:0000313" key="3">
    <source>
        <dbReference type="Proteomes" id="UP000730482"/>
    </source>
</evidence>
<gene>
    <name evidence="2" type="ORF">KGQ19_41620</name>
</gene>